<keyword evidence="11" id="KW-0812">Transmembrane</keyword>
<dbReference type="PROSITE" id="PS50294">
    <property type="entry name" value="WD_REPEATS_REGION"/>
    <property type="match status" value="2"/>
</dbReference>
<keyword evidence="7" id="KW-0833">Ubl conjugation pathway</keyword>
<comment type="function">
    <text evidence="1">May function as a substrate receptor for CUL4-DDB1 E3 ubiquitin-protein ligase complex.</text>
</comment>
<dbReference type="InterPro" id="IPR001680">
    <property type="entry name" value="WD40_rpt"/>
</dbReference>
<dbReference type="GeneTree" id="ENSGT00390000012666"/>
<feature type="compositionally biased region" description="Acidic residues" evidence="10">
    <location>
        <begin position="27"/>
        <end position="41"/>
    </location>
</feature>
<keyword evidence="5 9" id="KW-0853">WD repeat</keyword>
<evidence type="ECO:0000256" key="2">
    <source>
        <dbReference type="ARBA" id="ARBA00004906"/>
    </source>
</evidence>
<dbReference type="AlphaFoldDB" id="A0AAX7SP38"/>
<keyword evidence="6" id="KW-0677">Repeat</keyword>
<reference evidence="13" key="2">
    <citation type="submission" date="2023-03" db="EMBL/GenBank/DDBJ databases">
        <authorList>
            <consortium name="Wellcome Sanger Institute Data Sharing"/>
        </authorList>
    </citation>
    <scope>NUCLEOTIDE SEQUENCE [LARGE SCALE GENOMIC DNA]</scope>
</reference>
<protein>
    <recommendedName>
        <fullName evidence="4">DDB1- and CUL4-associated factor 10</fullName>
    </recommendedName>
    <alternativeName>
        <fullName evidence="8">WD repeat-containing protein 32</fullName>
    </alternativeName>
</protein>
<dbReference type="FunFam" id="2.130.10.10:FF:000116">
    <property type="entry name" value="DDB1- and CUL4-associated factor 10"/>
    <property type="match status" value="1"/>
</dbReference>
<dbReference type="FunFam" id="2.130.10.10:FF:001360">
    <property type="entry name" value="DDB1- and CUL4-associated factor 10"/>
    <property type="match status" value="1"/>
</dbReference>
<feature type="region of interest" description="Disordered" evidence="10">
    <location>
        <begin position="386"/>
        <end position="414"/>
    </location>
</feature>
<dbReference type="PANTHER" id="PTHR14588:SF2">
    <property type="entry name" value="DDB1- AND CUL4-ASSOCIATED FACTOR 10"/>
    <property type="match status" value="1"/>
</dbReference>
<dbReference type="Ensembl" id="ENSACLT00000043394.1">
    <property type="protein sequence ID" value="ENSACLP00000044281.1"/>
    <property type="gene ID" value="ENSACLG00000001484.2"/>
</dbReference>
<dbReference type="PANTHER" id="PTHR14588">
    <property type="entry name" value="DDB1- AND CUL4-ASSOCIATED FACTOR 10"/>
    <property type="match status" value="1"/>
</dbReference>
<feature type="region of interest" description="Disordered" evidence="10">
    <location>
        <begin position="1"/>
        <end position="99"/>
    </location>
</feature>
<dbReference type="PROSITE" id="PS50082">
    <property type="entry name" value="WD_REPEATS_2"/>
    <property type="match status" value="2"/>
</dbReference>
<reference evidence="12" key="3">
    <citation type="submission" date="2025-08" db="UniProtKB">
        <authorList>
            <consortium name="Ensembl"/>
        </authorList>
    </citation>
    <scope>IDENTIFICATION</scope>
</reference>
<dbReference type="Gene3D" id="2.130.10.10">
    <property type="entry name" value="YVTN repeat-like/Quinoprotein amine dehydrogenase"/>
    <property type="match status" value="2"/>
</dbReference>
<evidence type="ECO:0000256" key="6">
    <source>
        <dbReference type="ARBA" id="ARBA00022737"/>
    </source>
</evidence>
<evidence type="ECO:0000256" key="9">
    <source>
        <dbReference type="PROSITE-ProRule" id="PRU00221"/>
    </source>
</evidence>
<evidence type="ECO:0000256" key="5">
    <source>
        <dbReference type="ARBA" id="ARBA00022574"/>
    </source>
</evidence>
<dbReference type="InterPro" id="IPR036322">
    <property type="entry name" value="WD40_repeat_dom_sf"/>
</dbReference>
<evidence type="ECO:0000256" key="3">
    <source>
        <dbReference type="ARBA" id="ARBA00005903"/>
    </source>
</evidence>
<comment type="similarity">
    <text evidence="3">Belongs to the WD repeat DCAF10 family.</text>
</comment>
<feature type="compositionally biased region" description="Polar residues" evidence="10">
    <location>
        <begin position="386"/>
        <end position="400"/>
    </location>
</feature>
<dbReference type="GO" id="GO:0080008">
    <property type="term" value="C:Cul4-RING E3 ubiquitin ligase complex"/>
    <property type="evidence" value="ECO:0007669"/>
    <property type="project" value="TreeGrafter"/>
</dbReference>
<dbReference type="InterPro" id="IPR015943">
    <property type="entry name" value="WD40/YVTN_repeat-like_dom_sf"/>
</dbReference>
<name>A0AAX7SP38_ASTCA</name>
<dbReference type="Proteomes" id="UP000265100">
    <property type="component" value="Chromosome 19"/>
</dbReference>
<proteinExistence type="inferred from homology"/>
<reference evidence="12" key="4">
    <citation type="submission" date="2025-09" db="UniProtKB">
        <authorList>
            <consortium name="Ensembl"/>
        </authorList>
    </citation>
    <scope>IDENTIFICATION</scope>
</reference>
<dbReference type="InterPro" id="IPR039085">
    <property type="entry name" value="DCA10"/>
</dbReference>
<keyword evidence="11" id="KW-0472">Membrane</keyword>
<feature type="transmembrane region" description="Helical" evidence="11">
    <location>
        <begin position="347"/>
        <end position="366"/>
    </location>
</feature>
<reference evidence="12 13" key="1">
    <citation type="submission" date="2018-05" db="EMBL/GenBank/DDBJ databases">
        <authorList>
            <person name="Datahose"/>
        </authorList>
    </citation>
    <scope>NUCLEOTIDE SEQUENCE</scope>
</reference>
<sequence length="580" mass="64611">MSSEHQSDSEDADESRDRPNGGTVSDKEEDPDIDDSDEEDDIARRVSPSPPASSEGLVAPIAGSPVLAEREPRSRPAVAPLKKCTDGSSDTGGGSDTDSFRGASLFSWLQSRTIRRGVFVDPARDNFRTMTSLYRSMNPAVESVNLGTQTHGAVFNLEYSPDGSVLTVACEQTEVLLFDPISSRHIKTLTEAHEDCVNNIRFLDNRLFATCSDDTTIALWDLRKLNSKVCSLHGHASWVKNIEYDTNTRLLVTSGFDGNVITWDTNRFTEDGCPHKKFFHTRYLMRMRLTPDCSKMLISTSSGYLLILHDLDLTQSLEVGSYRMLRARRTPLSSGQIRLIRKLMKCFAHVPSCLSAGLFALGWCLFKKKKKKTINAFYDFVDGGTSTSRSACTPRQGNDSSKLHPHREGLSPRNSLEVLTPEIPGERDRGNCITSLQLHPKGWATLIRCSSNTDDQEWTCVYEFQEGAPTRPLVSPRCSLRLTHYIEEANVGRGYIKELCFSPDGRLICSPYGYGVRLLAFDERCGELVDCLPIQTSCLREIRSIYSHSDVVLTTKFSPTHCQLASGCLSGRVALYQPKF</sequence>
<dbReference type="Pfam" id="PF00400">
    <property type="entry name" value="WD40"/>
    <property type="match status" value="3"/>
</dbReference>
<evidence type="ECO:0000256" key="8">
    <source>
        <dbReference type="ARBA" id="ARBA00030914"/>
    </source>
</evidence>
<dbReference type="SUPFAM" id="SSF50978">
    <property type="entry name" value="WD40 repeat-like"/>
    <property type="match status" value="1"/>
</dbReference>
<evidence type="ECO:0000256" key="11">
    <source>
        <dbReference type="SAM" id="Phobius"/>
    </source>
</evidence>
<evidence type="ECO:0000256" key="1">
    <source>
        <dbReference type="ARBA" id="ARBA00002614"/>
    </source>
</evidence>
<comment type="pathway">
    <text evidence="2">Protein modification; protein ubiquitination.</text>
</comment>
<evidence type="ECO:0000256" key="4">
    <source>
        <dbReference type="ARBA" id="ARBA00021765"/>
    </source>
</evidence>
<keyword evidence="11" id="KW-1133">Transmembrane helix</keyword>
<evidence type="ECO:0000313" key="12">
    <source>
        <dbReference type="Ensembl" id="ENSACLP00000044281.1"/>
    </source>
</evidence>
<evidence type="ECO:0000256" key="7">
    <source>
        <dbReference type="ARBA" id="ARBA00022786"/>
    </source>
</evidence>
<feature type="repeat" description="WD" evidence="9">
    <location>
        <begin position="232"/>
        <end position="264"/>
    </location>
</feature>
<organism evidence="12 13">
    <name type="scientific">Astatotilapia calliptera</name>
    <name type="common">Eastern happy</name>
    <name type="synonym">Chromis callipterus</name>
    <dbReference type="NCBI Taxonomy" id="8154"/>
    <lineage>
        <taxon>Eukaryota</taxon>
        <taxon>Metazoa</taxon>
        <taxon>Chordata</taxon>
        <taxon>Craniata</taxon>
        <taxon>Vertebrata</taxon>
        <taxon>Euteleostomi</taxon>
        <taxon>Actinopterygii</taxon>
        <taxon>Neopterygii</taxon>
        <taxon>Teleostei</taxon>
        <taxon>Neoteleostei</taxon>
        <taxon>Acanthomorphata</taxon>
        <taxon>Ovalentaria</taxon>
        <taxon>Cichlomorphae</taxon>
        <taxon>Cichliformes</taxon>
        <taxon>Cichlidae</taxon>
        <taxon>African cichlids</taxon>
        <taxon>Pseudocrenilabrinae</taxon>
        <taxon>Haplochromini</taxon>
        <taxon>Astatotilapia</taxon>
    </lineage>
</organism>
<dbReference type="SMART" id="SM00320">
    <property type="entry name" value="WD40"/>
    <property type="match status" value="5"/>
</dbReference>
<keyword evidence="13" id="KW-1185">Reference proteome</keyword>
<evidence type="ECO:0000313" key="13">
    <source>
        <dbReference type="Proteomes" id="UP000265100"/>
    </source>
</evidence>
<accession>A0AAX7SP38</accession>
<feature type="repeat" description="WD" evidence="9">
    <location>
        <begin position="190"/>
        <end position="223"/>
    </location>
</feature>
<evidence type="ECO:0000256" key="10">
    <source>
        <dbReference type="SAM" id="MobiDB-lite"/>
    </source>
</evidence>